<comment type="similarity">
    <text evidence="2 6">Belongs to the flagella basal body rod proteins family.</text>
</comment>
<reference evidence="8 9" key="2">
    <citation type="journal article" date="2010" name="Stand. Genomic Sci.">
        <title>Complete genome sequence of Sulfurospirillum deleyianum type strain (5175).</title>
        <authorList>
            <person name="Sikorski J."/>
            <person name="Lapidus A."/>
            <person name="Copeland A."/>
            <person name="Glavina Del Rio T."/>
            <person name="Nolan M."/>
            <person name="Lucas S."/>
            <person name="Chen F."/>
            <person name="Tice H."/>
            <person name="Cheng J.F."/>
            <person name="Saunders E."/>
            <person name="Bruce D."/>
            <person name="Goodwin L."/>
            <person name="Pitluck S."/>
            <person name="Ovchinnikova G."/>
            <person name="Pati A."/>
            <person name="Ivanova N."/>
            <person name="Mavromatis K."/>
            <person name="Chen A."/>
            <person name="Palaniappan K."/>
            <person name="Chain P."/>
            <person name="Land M."/>
            <person name="Hauser L."/>
            <person name="Chang Y.J."/>
            <person name="Jeffries C.D."/>
            <person name="Brettin T."/>
            <person name="Detter J.C."/>
            <person name="Han C."/>
            <person name="Rohde M."/>
            <person name="Lang E."/>
            <person name="Spring S."/>
            <person name="Goker M."/>
            <person name="Bristow J."/>
            <person name="Eisen J.A."/>
            <person name="Markowitz V."/>
            <person name="Hugenholtz P."/>
            <person name="Kyrpides N.C."/>
            <person name="Klenk H.P."/>
        </authorList>
    </citation>
    <scope>NUCLEOTIDE SEQUENCE [LARGE SCALE GENOMIC DNA]</scope>
    <source>
        <strain evidence="9">ATCC 51133 / DSM 6946 / 5175</strain>
    </source>
</reference>
<dbReference type="KEGG" id="sdl:Sdel_1674"/>
<evidence type="ECO:0000256" key="4">
    <source>
        <dbReference type="ARBA" id="ARBA00023143"/>
    </source>
</evidence>
<dbReference type="PANTHER" id="PTHR30435:SF12">
    <property type="entry name" value="FLAGELLAR BASAL BODY ROD PROTEIN FLGB"/>
    <property type="match status" value="1"/>
</dbReference>
<dbReference type="HOGENOM" id="CLU_125463_3_0_7"/>
<dbReference type="InterPro" id="IPR001444">
    <property type="entry name" value="Flag_bb_rod_N"/>
</dbReference>
<dbReference type="PANTHER" id="PTHR30435">
    <property type="entry name" value="FLAGELLAR PROTEIN"/>
    <property type="match status" value="1"/>
</dbReference>
<dbReference type="EMBL" id="CP001816">
    <property type="protein sequence ID" value="ACZ12689.1"/>
    <property type="molecule type" value="Genomic_DNA"/>
</dbReference>
<dbReference type="STRING" id="525898.Sdel_1674"/>
<proteinExistence type="inferred from homology"/>
<evidence type="ECO:0000313" key="9">
    <source>
        <dbReference type="Proteomes" id="UP000002222"/>
    </source>
</evidence>
<dbReference type="AlphaFoldDB" id="D1B3L9"/>
<name>D1B3L9_SULD5</name>
<keyword evidence="8" id="KW-0969">Cilium</keyword>
<organism evidence="8 9">
    <name type="scientific">Sulfurospirillum deleyianum (strain ATCC 51133 / DSM 6946 / 5175)</name>
    <dbReference type="NCBI Taxonomy" id="525898"/>
    <lineage>
        <taxon>Bacteria</taxon>
        <taxon>Pseudomonadati</taxon>
        <taxon>Campylobacterota</taxon>
        <taxon>Epsilonproteobacteria</taxon>
        <taxon>Campylobacterales</taxon>
        <taxon>Sulfurospirillaceae</taxon>
        <taxon>Sulfurospirillum</taxon>
    </lineage>
</organism>
<keyword evidence="8" id="KW-0282">Flagellum</keyword>
<evidence type="ECO:0000256" key="1">
    <source>
        <dbReference type="ARBA" id="ARBA00004117"/>
    </source>
</evidence>
<comment type="subcellular location">
    <subcellularLocation>
        <location evidence="1 6">Bacterial flagellum basal body</location>
    </subcellularLocation>
</comment>
<keyword evidence="4 6" id="KW-0975">Bacterial flagellum</keyword>
<comment type="subunit">
    <text evidence="6">The basal body constitutes a major portion of the flagellar organelle and consists of a number of rings mounted on a central rod.</text>
</comment>
<evidence type="ECO:0000256" key="5">
    <source>
        <dbReference type="ARBA" id="ARBA00024934"/>
    </source>
</evidence>
<feature type="domain" description="Flagellar basal body rod protein N-terminal" evidence="7">
    <location>
        <begin position="14"/>
        <end position="39"/>
    </location>
</feature>
<protein>
    <recommendedName>
        <fullName evidence="3 6">Flagellar basal body rod protein FlgB</fullName>
    </recommendedName>
</protein>
<dbReference type="PIRSF" id="PIRSF002889">
    <property type="entry name" value="Rod_FlgB"/>
    <property type="match status" value="1"/>
</dbReference>
<evidence type="ECO:0000256" key="3">
    <source>
        <dbReference type="ARBA" id="ARBA00014376"/>
    </source>
</evidence>
<accession>D1B3L9</accession>
<dbReference type="GO" id="GO:0071978">
    <property type="term" value="P:bacterial-type flagellum-dependent swarming motility"/>
    <property type="evidence" value="ECO:0007669"/>
    <property type="project" value="TreeGrafter"/>
</dbReference>
<dbReference type="PROSITE" id="PS00588">
    <property type="entry name" value="FLAGELLA_BB_ROD"/>
    <property type="match status" value="1"/>
</dbReference>
<dbReference type="GO" id="GO:0030694">
    <property type="term" value="C:bacterial-type flagellum basal body, rod"/>
    <property type="evidence" value="ECO:0007669"/>
    <property type="project" value="InterPro"/>
</dbReference>
<sequence>MAIITSKSNQLLEAGLNARAMRQDLISSNIANIDTPFYKARDIDFESALIEKKREIYGQNSTADTLEMAQTDTSHLKGITDFDSSKSTLYLRDGHMARNDGNTVDLDVETSELGKNAMMFDALMSGLRKNGLIFKSVLESSEKI</sequence>
<dbReference type="InterPro" id="IPR019776">
    <property type="entry name" value="Flagellar_basal_body_rod_CS"/>
</dbReference>
<evidence type="ECO:0000256" key="6">
    <source>
        <dbReference type="PIRNR" id="PIRNR002889"/>
    </source>
</evidence>
<reference evidence="9" key="1">
    <citation type="submission" date="2009-11" db="EMBL/GenBank/DDBJ databases">
        <title>The complete genome of Sulfurospirillum deleyianum DSM 6946.</title>
        <authorList>
            <consortium name="US DOE Joint Genome Institute (JGI-PGF)"/>
            <person name="Lucas S."/>
            <person name="Copeland A."/>
            <person name="Lapidus A."/>
            <person name="Glavina del Rio T."/>
            <person name="Dalin E."/>
            <person name="Tice H."/>
            <person name="Bruce D."/>
            <person name="Goodwin L."/>
            <person name="Pitluck S."/>
            <person name="Kyrpides N."/>
            <person name="Mavromatis K."/>
            <person name="Ivanova N."/>
            <person name="Ovchinnikova G."/>
            <person name="Munk A.C."/>
            <person name="Lu M."/>
            <person name="Brettin T."/>
            <person name="Detter J.C."/>
            <person name="Han C."/>
            <person name="Tapia R."/>
            <person name="Larimer F."/>
            <person name="Land M."/>
            <person name="Hauser L."/>
            <person name="Markowitz V."/>
            <person name="Cheng J.F."/>
            <person name="Hugenholtz P."/>
            <person name="Woyke T."/>
            <person name="Wu D."/>
            <person name="Aumann P."/>
            <person name="Schneider S."/>
            <person name="Lang E."/>
            <person name="Spring S."/>
            <person name="Klenk H.P."/>
            <person name="Eisen J.A."/>
        </authorList>
    </citation>
    <scope>NUCLEOTIDE SEQUENCE [LARGE SCALE GENOMIC DNA]</scope>
    <source>
        <strain evidence="9">ATCC 51133 / DSM 6946 / 5175</strain>
    </source>
</reference>
<gene>
    <name evidence="8" type="ordered locus">Sdel_1674</name>
</gene>
<dbReference type="eggNOG" id="COG1815">
    <property type="taxonomic scope" value="Bacteria"/>
</dbReference>
<dbReference type="RefSeq" id="WP_012857439.1">
    <property type="nucleotide sequence ID" value="NC_013512.1"/>
</dbReference>
<dbReference type="InterPro" id="IPR006300">
    <property type="entry name" value="FlgB"/>
</dbReference>
<evidence type="ECO:0000256" key="2">
    <source>
        <dbReference type="ARBA" id="ARBA00009677"/>
    </source>
</evidence>
<dbReference type="Proteomes" id="UP000002222">
    <property type="component" value="Chromosome"/>
</dbReference>
<dbReference type="NCBIfam" id="TIGR01396">
    <property type="entry name" value="FlgB"/>
    <property type="match status" value="1"/>
</dbReference>
<evidence type="ECO:0000259" key="7">
    <source>
        <dbReference type="Pfam" id="PF00460"/>
    </source>
</evidence>
<dbReference type="OrthoDB" id="9788334at2"/>
<comment type="function">
    <text evidence="5 6">Structural component of flagellum, the bacterial motility apparatus. Part of the rod structure of flagellar basal body.</text>
</comment>
<keyword evidence="8" id="KW-0966">Cell projection</keyword>
<evidence type="ECO:0000313" key="8">
    <source>
        <dbReference type="EMBL" id="ACZ12689.1"/>
    </source>
</evidence>
<dbReference type="Pfam" id="PF00460">
    <property type="entry name" value="Flg_bb_rod"/>
    <property type="match status" value="1"/>
</dbReference>
<keyword evidence="9" id="KW-1185">Reference proteome</keyword>